<dbReference type="AlphaFoldDB" id="A0A1H6YCM7"/>
<name>A0A1H6YCM7_9PSED</name>
<proteinExistence type="predicted"/>
<gene>
    <name evidence="1" type="ORF">SAMN05216201_1082</name>
</gene>
<dbReference type="EMBL" id="FNZE01000008">
    <property type="protein sequence ID" value="SEJ39023.1"/>
    <property type="molecule type" value="Genomic_DNA"/>
</dbReference>
<evidence type="ECO:0000313" key="2">
    <source>
        <dbReference type="Proteomes" id="UP000242930"/>
    </source>
</evidence>
<reference evidence="2" key="1">
    <citation type="submission" date="2016-10" db="EMBL/GenBank/DDBJ databases">
        <authorList>
            <person name="Varghese N."/>
            <person name="Submissions S."/>
        </authorList>
    </citation>
    <scope>NUCLEOTIDE SEQUENCE [LARGE SCALE GENOMIC DNA]</scope>
    <source>
        <strain evidence="2">LMG 25967</strain>
    </source>
</reference>
<evidence type="ECO:0000313" key="1">
    <source>
        <dbReference type="EMBL" id="SEJ39023.1"/>
    </source>
</evidence>
<dbReference type="RefSeq" id="WP_139214659.1">
    <property type="nucleotide sequence ID" value="NZ_FNZE01000008.1"/>
</dbReference>
<accession>A0A1H6YCM7</accession>
<dbReference type="OrthoDB" id="7069128at2"/>
<sequence>MTALDANSTSGLQDQLDELAARARREFVDVSDFIWKAPRLIEHERELELSKLDAYFPNHPELRKRRWDLESHKLDHTFPYLIAVGNLFGAVSLFESYLLLLAGEIQPHVAVQLRDVKGQGVSRLFRFFRLVGMSPEQVFLHEQVQAAIKIRNCLTHASGMLAWSRESCDLRRIQSAGAYLSPEHRRMRLDRGSRFDEVLVGESAFGDRLVVDNRYSHVLCSYLHTYYSALCEAAKSVFSSPEYQ</sequence>
<dbReference type="Proteomes" id="UP000242930">
    <property type="component" value="Unassembled WGS sequence"/>
</dbReference>
<keyword evidence="2" id="KW-1185">Reference proteome</keyword>
<protein>
    <submittedName>
        <fullName evidence="1">Uncharacterized protein</fullName>
    </submittedName>
</protein>
<organism evidence="1 2">
    <name type="scientific">Pseudomonas linyingensis</name>
    <dbReference type="NCBI Taxonomy" id="915471"/>
    <lineage>
        <taxon>Bacteria</taxon>
        <taxon>Pseudomonadati</taxon>
        <taxon>Pseudomonadota</taxon>
        <taxon>Gammaproteobacteria</taxon>
        <taxon>Pseudomonadales</taxon>
        <taxon>Pseudomonadaceae</taxon>
        <taxon>Pseudomonas</taxon>
    </lineage>
</organism>